<sequence>MAGETVSLLMPGRLECNGAISAHCNLLPEALLSPPAPTENPASQEVATSGTPTNQGAVTC</sequence>
<accession>A0A2J8VHU0</accession>
<dbReference type="AlphaFoldDB" id="A0A2J8VHU0"/>
<gene>
    <name evidence="2" type="ORF">CR201_G0019380</name>
</gene>
<reference evidence="2" key="1">
    <citation type="submission" date="2017-12" db="EMBL/GenBank/DDBJ databases">
        <title>High-resolution comparative analysis of great ape genomes.</title>
        <authorList>
            <person name="Pollen A."/>
            <person name="Hastie A."/>
            <person name="Hormozdiari F."/>
            <person name="Dougherty M."/>
            <person name="Liu R."/>
            <person name="Chaisson M."/>
            <person name="Hoppe E."/>
            <person name="Hill C."/>
            <person name="Pang A."/>
            <person name="Hillier L."/>
            <person name="Baker C."/>
            <person name="Armstrong J."/>
            <person name="Shendure J."/>
            <person name="Paten B."/>
            <person name="Wilson R."/>
            <person name="Chao H."/>
            <person name="Schneider V."/>
            <person name="Ventura M."/>
            <person name="Kronenberg Z."/>
            <person name="Murali S."/>
            <person name="Gordon D."/>
            <person name="Cantsilieris S."/>
            <person name="Munson K."/>
            <person name="Nelson B."/>
            <person name="Raja A."/>
            <person name="Underwood J."/>
            <person name="Diekhans M."/>
            <person name="Fiddes I."/>
            <person name="Haussler D."/>
            <person name="Eichler E."/>
        </authorList>
    </citation>
    <scope>NUCLEOTIDE SEQUENCE [LARGE SCALE GENOMIC DNA]</scope>
    <source>
        <strain evidence="2">Susie</strain>
    </source>
</reference>
<feature type="compositionally biased region" description="Polar residues" evidence="1">
    <location>
        <begin position="40"/>
        <end position="60"/>
    </location>
</feature>
<dbReference type="EMBL" id="NDHI03003420">
    <property type="protein sequence ID" value="PNJ57059.1"/>
    <property type="molecule type" value="Genomic_DNA"/>
</dbReference>
<comment type="caution">
    <text evidence="2">The sequence shown here is derived from an EMBL/GenBank/DDBJ whole genome shotgun (WGS) entry which is preliminary data.</text>
</comment>
<feature type="region of interest" description="Disordered" evidence="1">
    <location>
        <begin position="32"/>
        <end position="60"/>
    </location>
</feature>
<protein>
    <submittedName>
        <fullName evidence="2">T0066585 isoform 1</fullName>
    </submittedName>
</protein>
<proteinExistence type="predicted"/>
<evidence type="ECO:0000256" key="1">
    <source>
        <dbReference type="SAM" id="MobiDB-lite"/>
    </source>
</evidence>
<evidence type="ECO:0000313" key="2">
    <source>
        <dbReference type="EMBL" id="PNJ57059.1"/>
    </source>
</evidence>
<name>A0A2J8VHU0_PONAB</name>
<organism evidence="2">
    <name type="scientific">Pongo abelii</name>
    <name type="common">Sumatran orangutan</name>
    <name type="synonym">Pongo pygmaeus abelii</name>
    <dbReference type="NCBI Taxonomy" id="9601"/>
    <lineage>
        <taxon>Eukaryota</taxon>
        <taxon>Metazoa</taxon>
        <taxon>Chordata</taxon>
        <taxon>Craniata</taxon>
        <taxon>Vertebrata</taxon>
        <taxon>Euteleostomi</taxon>
        <taxon>Mammalia</taxon>
        <taxon>Eutheria</taxon>
        <taxon>Euarchontoglires</taxon>
        <taxon>Primates</taxon>
        <taxon>Haplorrhini</taxon>
        <taxon>Catarrhini</taxon>
        <taxon>Hominidae</taxon>
        <taxon>Pongo</taxon>
    </lineage>
</organism>